<proteinExistence type="predicted"/>
<reference evidence="3" key="1">
    <citation type="submission" date="2017-02" db="EMBL/GenBank/DDBJ databases">
        <authorList>
            <person name="Varghese N."/>
            <person name="Submissions S."/>
        </authorList>
    </citation>
    <scope>NUCLEOTIDE SEQUENCE [LARGE SCALE GENOMIC DNA]</scope>
    <source>
        <strain evidence="3">VKM Ac-2052</strain>
    </source>
</reference>
<name>A0A1T4YL42_9MICO</name>
<keyword evidence="1" id="KW-0472">Membrane</keyword>
<feature type="transmembrane region" description="Helical" evidence="1">
    <location>
        <begin position="22"/>
        <end position="43"/>
    </location>
</feature>
<organism evidence="2 3">
    <name type="scientific">Agreia bicolorata</name>
    <dbReference type="NCBI Taxonomy" id="110935"/>
    <lineage>
        <taxon>Bacteria</taxon>
        <taxon>Bacillati</taxon>
        <taxon>Actinomycetota</taxon>
        <taxon>Actinomycetes</taxon>
        <taxon>Micrococcales</taxon>
        <taxon>Microbacteriaceae</taxon>
        <taxon>Agreia</taxon>
    </lineage>
</organism>
<evidence type="ECO:0000313" key="2">
    <source>
        <dbReference type="EMBL" id="SKB02476.1"/>
    </source>
</evidence>
<dbReference type="EMBL" id="FUYG01000012">
    <property type="protein sequence ID" value="SKB02476.1"/>
    <property type="molecule type" value="Genomic_DNA"/>
</dbReference>
<dbReference type="AlphaFoldDB" id="A0A1T4YL42"/>
<sequence length="231" mass="25444">MNPRENEKLAEDTRPPRPIGQITLYVVSFSLVIGGFATSAALGSTNATWAGRIQLILIGAIGAFLLVELIRNSAVFRERRLRKMRPDSIVLRTVGNAPLTRALRRVRELSGSSRLHDTLPMFMTVVASSDGIEFWGRQLVLDSLELLPWSGIESVEPTYINETFGSGKGLVVSARIAGEAVAVPFYVYSMGLKTAIPGLTFLSKRELAVVIDKFYEWAAMDEQTSDQIPTE</sequence>
<keyword evidence="1" id="KW-0812">Transmembrane</keyword>
<dbReference type="Proteomes" id="UP000189735">
    <property type="component" value="Unassembled WGS sequence"/>
</dbReference>
<gene>
    <name evidence="2" type="ORF">SAMN06295879_3514</name>
</gene>
<evidence type="ECO:0000256" key="1">
    <source>
        <dbReference type="SAM" id="Phobius"/>
    </source>
</evidence>
<evidence type="ECO:0000313" key="3">
    <source>
        <dbReference type="Proteomes" id="UP000189735"/>
    </source>
</evidence>
<feature type="transmembrane region" description="Helical" evidence="1">
    <location>
        <begin position="49"/>
        <end position="70"/>
    </location>
</feature>
<keyword evidence="1" id="KW-1133">Transmembrane helix</keyword>
<accession>A0A1T4YL42</accession>
<protein>
    <submittedName>
        <fullName evidence="2">Uncharacterized protein</fullName>
    </submittedName>
</protein>